<name>A0AA42WT32_SPHYA</name>
<dbReference type="AlphaFoldDB" id="A0AA42WT32"/>
<protein>
    <submittedName>
        <fullName evidence="1">Uncharacterized protein</fullName>
    </submittedName>
</protein>
<dbReference type="EMBL" id="JAOCKX010000002">
    <property type="protein sequence ID" value="MDH2129861.1"/>
    <property type="molecule type" value="Genomic_DNA"/>
</dbReference>
<proteinExistence type="predicted"/>
<dbReference type="RefSeq" id="WP_279727109.1">
    <property type="nucleotide sequence ID" value="NZ_JAOCKX010000002.1"/>
</dbReference>
<sequence>MPDFSAAQLHQAARDERARRQAAWAAAGQTFSDRALQDDALWSNIEQMAGRFAGDPVAMKRWPWYWTPIERETMVDSVLKTAIKAETRLDASKPDDRAKIDALWHLFRWLRNPGAYRQPVAKSAREAA</sequence>
<evidence type="ECO:0000313" key="2">
    <source>
        <dbReference type="Proteomes" id="UP001162318"/>
    </source>
</evidence>
<evidence type="ECO:0000313" key="1">
    <source>
        <dbReference type="EMBL" id="MDH2129861.1"/>
    </source>
</evidence>
<reference evidence="1" key="1">
    <citation type="submission" date="2022-09" db="EMBL/GenBank/DDBJ databases">
        <title>Intensive care unit water sources are persistently colonized with multi-drug resistant bacteria and are the site of extensive horizontal gene transfer of antibiotic resistance genes.</title>
        <authorList>
            <person name="Diorio-Toth L."/>
        </authorList>
    </citation>
    <scope>NUCLEOTIDE SEQUENCE</scope>
    <source>
        <strain evidence="1">GD03659</strain>
    </source>
</reference>
<comment type="caution">
    <text evidence="1">The sequence shown here is derived from an EMBL/GenBank/DDBJ whole genome shotgun (WGS) entry which is preliminary data.</text>
</comment>
<accession>A0AA42WT32</accession>
<organism evidence="1 2">
    <name type="scientific">Sphingobium yanoikuyae</name>
    <name type="common">Sphingomonas yanoikuyae</name>
    <dbReference type="NCBI Taxonomy" id="13690"/>
    <lineage>
        <taxon>Bacteria</taxon>
        <taxon>Pseudomonadati</taxon>
        <taxon>Pseudomonadota</taxon>
        <taxon>Alphaproteobacteria</taxon>
        <taxon>Sphingomonadales</taxon>
        <taxon>Sphingomonadaceae</taxon>
        <taxon>Sphingobium</taxon>
    </lineage>
</organism>
<dbReference type="Proteomes" id="UP001162318">
    <property type="component" value="Unassembled WGS sequence"/>
</dbReference>
<gene>
    <name evidence="1" type="ORF">N5J77_01900</name>
</gene>